<dbReference type="Pfam" id="PF00149">
    <property type="entry name" value="Metallophos"/>
    <property type="match status" value="1"/>
</dbReference>
<evidence type="ECO:0000313" key="3">
    <source>
        <dbReference type="Proteomes" id="UP001317532"/>
    </source>
</evidence>
<dbReference type="EMBL" id="AP025523">
    <property type="protein sequence ID" value="BDE08039.1"/>
    <property type="molecule type" value="Genomic_DNA"/>
</dbReference>
<dbReference type="SUPFAM" id="SSF56300">
    <property type="entry name" value="Metallo-dependent phosphatases"/>
    <property type="match status" value="1"/>
</dbReference>
<dbReference type="KEGG" id="vab:WPS_33150"/>
<proteinExistence type="predicted"/>
<accession>A0AAN2CB51</accession>
<dbReference type="AlphaFoldDB" id="A0AAN2CB51"/>
<protein>
    <submittedName>
        <fullName evidence="2">Phosphatase</fullName>
    </submittedName>
</protein>
<reference evidence="2 3" key="1">
    <citation type="journal article" date="2022" name="ISME Commun">
        <title>Vulcanimicrobium alpinus gen. nov. sp. nov., the first cultivated representative of the candidate phylum 'Eremiobacterota', is a metabolically versatile aerobic anoxygenic phototroph.</title>
        <authorList>
            <person name="Yabe S."/>
            <person name="Muto K."/>
            <person name="Abe K."/>
            <person name="Yokota A."/>
            <person name="Staudigel H."/>
            <person name="Tebo B.M."/>
        </authorList>
    </citation>
    <scope>NUCLEOTIDE SEQUENCE [LARGE SCALE GENOMIC DNA]</scope>
    <source>
        <strain evidence="2 3">WC8-2</strain>
    </source>
</reference>
<sequence>MLIAAVLSAWVQFAVDGAPHARALVTTACPALRADGARIPMRVRAPIDLDRHWDEAVCDAPVPPHAKALAVENTPLPAIPRTVRTVVVFGDTGCRMKGGEQQNCGDLAGWPFARIARSIARVHPDVAIHVGDYYYRENNCAPGIQGCINYWGDTSMSWVADWFAPAAPIFARVPLLLSRGNHEDCKRGGAGWYRYLEPSAATACADPIPVDEGTMPYAVALDRLRVVMLDSASDASDTPADPARTAYYQRSLDAAAALGGGGGGDAWIVTHRPPYANANMSAVLKAKPAEFAPFTLVLAGHVHDFATANLTGFPPLIVNGEGGDELDEADAVGGFINGNGHAFASPAPFATKQFGFAVYTRSAQGWSISLRDADGIERRACAFAHGAVGC</sequence>
<gene>
    <name evidence="2" type="ORF">WPS_33150</name>
</gene>
<keyword evidence="3" id="KW-1185">Reference proteome</keyword>
<dbReference type="GO" id="GO:0016787">
    <property type="term" value="F:hydrolase activity"/>
    <property type="evidence" value="ECO:0007669"/>
    <property type="project" value="InterPro"/>
</dbReference>
<dbReference type="Proteomes" id="UP001317532">
    <property type="component" value="Chromosome"/>
</dbReference>
<dbReference type="RefSeq" id="WP_317995591.1">
    <property type="nucleotide sequence ID" value="NZ_AP025523.1"/>
</dbReference>
<dbReference type="InterPro" id="IPR004843">
    <property type="entry name" value="Calcineurin-like_PHP"/>
</dbReference>
<dbReference type="InterPro" id="IPR029052">
    <property type="entry name" value="Metallo-depent_PP-like"/>
</dbReference>
<name>A0AAN2CB51_UNVUL</name>
<evidence type="ECO:0000259" key="1">
    <source>
        <dbReference type="Pfam" id="PF00149"/>
    </source>
</evidence>
<organism evidence="2 3">
    <name type="scientific">Vulcanimicrobium alpinum</name>
    <dbReference type="NCBI Taxonomy" id="3016050"/>
    <lineage>
        <taxon>Bacteria</taxon>
        <taxon>Bacillati</taxon>
        <taxon>Vulcanimicrobiota</taxon>
        <taxon>Vulcanimicrobiia</taxon>
        <taxon>Vulcanimicrobiales</taxon>
        <taxon>Vulcanimicrobiaceae</taxon>
        <taxon>Vulcanimicrobium</taxon>
    </lineage>
</organism>
<dbReference type="Gene3D" id="3.60.21.10">
    <property type="match status" value="1"/>
</dbReference>
<feature type="domain" description="Calcineurin-like phosphoesterase" evidence="1">
    <location>
        <begin position="85"/>
        <end position="304"/>
    </location>
</feature>
<evidence type="ECO:0000313" key="2">
    <source>
        <dbReference type="EMBL" id="BDE08039.1"/>
    </source>
</evidence>